<evidence type="ECO:0000313" key="2">
    <source>
        <dbReference type="Proteomes" id="UP001153269"/>
    </source>
</evidence>
<proteinExistence type="predicted"/>
<dbReference type="AlphaFoldDB" id="A0A9N7TST0"/>
<evidence type="ECO:0000313" key="1">
    <source>
        <dbReference type="EMBL" id="CAB1418122.1"/>
    </source>
</evidence>
<protein>
    <submittedName>
        <fullName evidence="1">Uncharacterized protein</fullName>
    </submittedName>
</protein>
<organism evidence="1 2">
    <name type="scientific">Pleuronectes platessa</name>
    <name type="common">European plaice</name>
    <dbReference type="NCBI Taxonomy" id="8262"/>
    <lineage>
        <taxon>Eukaryota</taxon>
        <taxon>Metazoa</taxon>
        <taxon>Chordata</taxon>
        <taxon>Craniata</taxon>
        <taxon>Vertebrata</taxon>
        <taxon>Euteleostomi</taxon>
        <taxon>Actinopterygii</taxon>
        <taxon>Neopterygii</taxon>
        <taxon>Teleostei</taxon>
        <taxon>Neoteleostei</taxon>
        <taxon>Acanthomorphata</taxon>
        <taxon>Carangaria</taxon>
        <taxon>Pleuronectiformes</taxon>
        <taxon>Pleuronectoidei</taxon>
        <taxon>Pleuronectidae</taxon>
        <taxon>Pleuronectes</taxon>
    </lineage>
</organism>
<sequence length="228" mass="24649">MIGSRSTGSSGCPPSTSQLFLLWCRTQLSPGQTSVFKRGCITGIRGLVCNGLGPLCTDSSSCLFNVELNTTDPIQGECNVRALSPGPTLLLAVRAAWCVAFFVALFIQKNPPAPPLPHCPSCDKPHPDSKSPCLAGWRPLQHAAPGQRRGGPSHLATQDLSLCCRTQRWTDRVERKNFKVRQPGAPARCIPPPEEALRSQVRSRDSNITVSDLNEGAFVNEGRCKSCK</sequence>
<gene>
    <name evidence="1" type="ORF">PLEPLA_LOCUS5944</name>
</gene>
<keyword evidence="2" id="KW-1185">Reference proteome</keyword>
<name>A0A9N7TST0_PLEPL</name>
<accession>A0A9N7TST0</accession>
<dbReference type="Proteomes" id="UP001153269">
    <property type="component" value="Unassembled WGS sequence"/>
</dbReference>
<comment type="caution">
    <text evidence="1">The sequence shown here is derived from an EMBL/GenBank/DDBJ whole genome shotgun (WGS) entry which is preliminary data.</text>
</comment>
<dbReference type="EMBL" id="CADEAL010000305">
    <property type="protein sequence ID" value="CAB1418122.1"/>
    <property type="molecule type" value="Genomic_DNA"/>
</dbReference>
<reference evidence="1" key="1">
    <citation type="submission" date="2020-03" db="EMBL/GenBank/DDBJ databases">
        <authorList>
            <person name="Weist P."/>
        </authorList>
    </citation>
    <scope>NUCLEOTIDE SEQUENCE</scope>
</reference>